<dbReference type="PROSITE" id="PS51369">
    <property type="entry name" value="TCP"/>
    <property type="match status" value="1"/>
</dbReference>
<name>A0AAD7L3U0_QUISA</name>
<evidence type="ECO:0000256" key="2">
    <source>
        <dbReference type="ARBA" id="ARBA00023015"/>
    </source>
</evidence>
<comment type="caution">
    <text evidence="8">The sequence shown here is derived from an EMBL/GenBank/DDBJ whole genome shotgun (WGS) entry which is preliminary data.</text>
</comment>
<dbReference type="AlphaFoldDB" id="A0AAD7L3U0"/>
<dbReference type="GO" id="GO:0003700">
    <property type="term" value="F:DNA-binding transcription factor activity"/>
    <property type="evidence" value="ECO:0007669"/>
    <property type="project" value="InterPro"/>
</dbReference>
<keyword evidence="3" id="KW-0238">DNA-binding</keyword>
<dbReference type="EMBL" id="JARAOO010000011">
    <property type="protein sequence ID" value="KAJ7951049.1"/>
    <property type="molecule type" value="Genomic_DNA"/>
</dbReference>
<evidence type="ECO:0000256" key="1">
    <source>
        <dbReference type="ARBA" id="ARBA00004123"/>
    </source>
</evidence>
<dbReference type="GO" id="GO:0005634">
    <property type="term" value="C:nucleus"/>
    <property type="evidence" value="ECO:0007669"/>
    <property type="project" value="UniProtKB-SubCell"/>
</dbReference>
<dbReference type="InterPro" id="IPR017887">
    <property type="entry name" value="TF_TCP_subgr"/>
</dbReference>
<comment type="subcellular location">
    <subcellularLocation>
        <location evidence="1">Nucleus</location>
    </subcellularLocation>
</comment>
<accession>A0AAD7L3U0</accession>
<dbReference type="Proteomes" id="UP001163823">
    <property type="component" value="Chromosome 11"/>
</dbReference>
<feature type="domain" description="TCP" evidence="7">
    <location>
        <begin position="100"/>
        <end position="154"/>
    </location>
</feature>
<evidence type="ECO:0000259" key="7">
    <source>
        <dbReference type="PROSITE" id="PS51369"/>
    </source>
</evidence>
<reference evidence="8" key="1">
    <citation type="journal article" date="2023" name="Science">
        <title>Elucidation of the pathway for biosynthesis of saponin adjuvants from the soapbark tree.</title>
        <authorList>
            <person name="Reed J."/>
            <person name="Orme A."/>
            <person name="El-Demerdash A."/>
            <person name="Owen C."/>
            <person name="Martin L.B.B."/>
            <person name="Misra R.C."/>
            <person name="Kikuchi S."/>
            <person name="Rejzek M."/>
            <person name="Martin A.C."/>
            <person name="Harkess A."/>
            <person name="Leebens-Mack J."/>
            <person name="Louveau T."/>
            <person name="Stephenson M.J."/>
            <person name="Osbourn A."/>
        </authorList>
    </citation>
    <scope>NUCLEOTIDE SEQUENCE</scope>
    <source>
        <strain evidence="8">S10</strain>
    </source>
</reference>
<dbReference type="PANTHER" id="PTHR31072">
    <property type="entry name" value="TRANSCRIPTION FACTOR TCP4-RELATED"/>
    <property type="match status" value="1"/>
</dbReference>
<keyword evidence="9" id="KW-1185">Reference proteome</keyword>
<gene>
    <name evidence="8" type="ORF">O6P43_027152</name>
</gene>
<evidence type="ECO:0000256" key="6">
    <source>
        <dbReference type="SAM" id="MobiDB-lite"/>
    </source>
</evidence>
<sequence length="364" mass="39004">MAASQKPQVKEAHEQRIFDLRINGGVGESEFRKKLNMGDGFATTSPPATEPAKELKEELDMEEDSSDDAIRVMPMAVHVPPGMSMNVSKALAQPVKRTSTKDRHTKVEGRGRRIRMPATCAARIFQLTRELGHKSDGETIRWLLEHAEPAIIAATGTGTVPAIAMSVNGTLKIPTTPSTTATTNNNPEPGDPDGQKKRKRPVNSSYIDINDGVSVSTGLAPISTTPQQAIQLPQGIVPMWSIPSNAVFPAGTFFMIPSMASIAGPSNQPQIFAIPTASTPLINFSARPIASFVSSMANIAAPLQLQPSSTTITASSTSTPASKLPIKPSMAPNTSSGTTHMLRDFSLEIYDKQELQFMSRSSNN</sequence>
<feature type="region of interest" description="Disordered" evidence="6">
    <location>
        <begin position="310"/>
        <end position="338"/>
    </location>
</feature>
<keyword evidence="2" id="KW-0805">Transcription regulation</keyword>
<evidence type="ECO:0000313" key="8">
    <source>
        <dbReference type="EMBL" id="KAJ7951049.1"/>
    </source>
</evidence>
<feature type="compositionally biased region" description="Low complexity" evidence="6">
    <location>
        <begin position="310"/>
        <end position="322"/>
    </location>
</feature>
<dbReference type="PANTHER" id="PTHR31072:SF1">
    <property type="entry name" value="TRANSCRIPTION FACTOR TCP9"/>
    <property type="match status" value="1"/>
</dbReference>
<evidence type="ECO:0000256" key="3">
    <source>
        <dbReference type="ARBA" id="ARBA00023125"/>
    </source>
</evidence>
<dbReference type="KEGG" id="qsa:O6P43_027152"/>
<protein>
    <submittedName>
        <fullName evidence="8">Transcription factor</fullName>
    </submittedName>
</protein>
<evidence type="ECO:0000313" key="9">
    <source>
        <dbReference type="Proteomes" id="UP001163823"/>
    </source>
</evidence>
<evidence type="ECO:0000256" key="4">
    <source>
        <dbReference type="ARBA" id="ARBA00023163"/>
    </source>
</evidence>
<proteinExistence type="predicted"/>
<keyword evidence="4" id="KW-0804">Transcription</keyword>
<keyword evidence="5" id="KW-0539">Nucleus</keyword>
<dbReference type="Pfam" id="PF03634">
    <property type="entry name" value="TCP"/>
    <property type="match status" value="1"/>
</dbReference>
<organism evidence="8 9">
    <name type="scientific">Quillaja saponaria</name>
    <name type="common">Soap bark tree</name>
    <dbReference type="NCBI Taxonomy" id="32244"/>
    <lineage>
        <taxon>Eukaryota</taxon>
        <taxon>Viridiplantae</taxon>
        <taxon>Streptophyta</taxon>
        <taxon>Embryophyta</taxon>
        <taxon>Tracheophyta</taxon>
        <taxon>Spermatophyta</taxon>
        <taxon>Magnoliopsida</taxon>
        <taxon>eudicotyledons</taxon>
        <taxon>Gunneridae</taxon>
        <taxon>Pentapetalae</taxon>
        <taxon>rosids</taxon>
        <taxon>fabids</taxon>
        <taxon>Fabales</taxon>
        <taxon>Quillajaceae</taxon>
        <taxon>Quillaja</taxon>
    </lineage>
</organism>
<dbReference type="InterPro" id="IPR005333">
    <property type="entry name" value="Transcription_factor_TCP"/>
</dbReference>
<evidence type="ECO:0000256" key="5">
    <source>
        <dbReference type="ARBA" id="ARBA00023242"/>
    </source>
</evidence>
<feature type="region of interest" description="Disordered" evidence="6">
    <location>
        <begin position="174"/>
        <end position="201"/>
    </location>
</feature>
<dbReference type="GO" id="GO:0043565">
    <property type="term" value="F:sequence-specific DNA binding"/>
    <property type="evidence" value="ECO:0007669"/>
    <property type="project" value="TreeGrafter"/>
</dbReference>
<feature type="compositionally biased region" description="Low complexity" evidence="6">
    <location>
        <begin position="174"/>
        <end position="187"/>
    </location>
</feature>